<dbReference type="GO" id="GO:0016607">
    <property type="term" value="C:nuclear speck"/>
    <property type="evidence" value="ECO:0007669"/>
    <property type="project" value="UniProtKB-SubCell"/>
</dbReference>
<evidence type="ECO:0000256" key="6">
    <source>
        <dbReference type="ARBA" id="ARBA00022845"/>
    </source>
</evidence>
<feature type="compositionally biased region" description="Basic and acidic residues" evidence="9">
    <location>
        <begin position="91"/>
        <end position="101"/>
    </location>
</feature>
<keyword evidence="12" id="KW-1185">Reference proteome</keyword>
<dbReference type="InterPro" id="IPR039764">
    <property type="entry name" value="HABP4/SERBP1-like"/>
</dbReference>
<protein>
    <submittedName>
        <fullName evidence="11">Intracellular hyaluronan-binding protein 4</fullName>
    </submittedName>
</protein>
<accession>A0ABD2EQ19</accession>
<comment type="caution">
    <text evidence="11">The sequence shown here is derived from an EMBL/GenBank/DDBJ whole genome shotgun (WGS) entry which is preliminary data.</text>
</comment>
<evidence type="ECO:0000256" key="5">
    <source>
        <dbReference type="ARBA" id="ARBA00022490"/>
    </source>
</evidence>
<dbReference type="Pfam" id="PF16174">
    <property type="entry name" value="IHABP4_N"/>
    <property type="match status" value="2"/>
</dbReference>
<evidence type="ECO:0000256" key="8">
    <source>
        <dbReference type="ARBA" id="ARBA00035118"/>
    </source>
</evidence>
<feature type="compositionally biased region" description="Basic and acidic residues" evidence="9">
    <location>
        <begin position="273"/>
        <end position="290"/>
    </location>
</feature>
<organism evidence="11 12">
    <name type="scientific">Daubentonia madagascariensis</name>
    <name type="common">Aye-aye</name>
    <name type="synonym">Sciurus madagascariensis</name>
    <dbReference type="NCBI Taxonomy" id="31869"/>
    <lineage>
        <taxon>Eukaryota</taxon>
        <taxon>Metazoa</taxon>
        <taxon>Chordata</taxon>
        <taxon>Craniata</taxon>
        <taxon>Vertebrata</taxon>
        <taxon>Euteleostomi</taxon>
        <taxon>Mammalia</taxon>
        <taxon>Eutheria</taxon>
        <taxon>Euarchontoglires</taxon>
        <taxon>Primates</taxon>
        <taxon>Strepsirrhini</taxon>
        <taxon>Chiromyiformes</taxon>
        <taxon>Daubentoniidae</taxon>
        <taxon>Daubentonia</taxon>
    </lineage>
</organism>
<feature type="region of interest" description="Disordered" evidence="9">
    <location>
        <begin position="44"/>
        <end position="252"/>
    </location>
</feature>
<evidence type="ECO:0000256" key="7">
    <source>
        <dbReference type="ARBA" id="ARBA00023242"/>
    </source>
</evidence>
<dbReference type="Proteomes" id="UP001610411">
    <property type="component" value="Unassembled WGS sequence"/>
</dbReference>
<dbReference type="GO" id="GO:0015030">
    <property type="term" value="C:Cajal body"/>
    <property type="evidence" value="ECO:0007669"/>
    <property type="project" value="UniProtKB-SubCell"/>
</dbReference>
<proteinExistence type="inferred from homology"/>
<dbReference type="InterPro" id="IPR032381">
    <property type="entry name" value="IHABP4_N"/>
</dbReference>
<feature type="compositionally biased region" description="Low complexity" evidence="9">
    <location>
        <begin position="103"/>
        <end position="112"/>
    </location>
</feature>
<evidence type="ECO:0000259" key="10">
    <source>
        <dbReference type="SMART" id="SM01233"/>
    </source>
</evidence>
<evidence type="ECO:0000256" key="1">
    <source>
        <dbReference type="ARBA" id="ARBA00004210"/>
    </source>
</evidence>
<comment type="subcellular location">
    <subcellularLocation>
        <location evidence="1">Cytoplasm</location>
        <location evidence="1">Stress granule</location>
    </subcellularLocation>
    <subcellularLocation>
        <location evidence="2">Nucleus speckle</location>
    </subcellularLocation>
    <subcellularLocation>
        <location evidence="3">Nucleus</location>
        <location evidence="3">Cajal body</location>
    </subcellularLocation>
    <subcellularLocation>
        <location evidence="4">Nucleus</location>
        <location evidence="4">Nucleolus</location>
    </subcellularLocation>
</comment>
<dbReference type="EMBL" id="JBFSEQ010000003">
    <property type="protein sequence ID" value="KAL2781240.1"/>
    <property type="molecule type" value="Genomic_DNA"/>
</dbReference>
<comment type="similarity">
    <text evidence="8">Belongs to the SERBP1-HABP4 family.</text>
</comment>
<feature type="compositionally biased region" description="Acidic residues" evidence="9">
    <location>
        <begin position="379"/>
        <end position="388"/>
    </location>
</feature>
<dbReference type="Pfam" id="PF04774">
    <property type="entry name" value="HABP4_PAI-RBP1"/>
    <property type="match status" value="1"/>
</dbReference>
<sequence>MKGALGSPVAAAAAGAAMQESFGCVVANRFHQLLDDESDPFDILREAERRRQQQLQRKRRDEAAAAAAGASSRGGRSPAGASGHRPGAGGCRRESQKERKSLPAPGAQQPDSPGGGPQPPGQKRTPRRGEQQGWNDNRGTEVTLERAERRSYREYRPYETERQADFTAEKFTDEKPVDRFDRDRPLRGRGGPRGGMRSRGRGGPGNRAFDTFDQRGKRDFERYGGSDKAIRTEDNMGGCGVRTWGSGKDTRVPELEVEEETQVQEMTLDEWKNLQEQTRPKPEFNIRKPESTVPSKAVVIHKSKYRDDLVKDDYEDDSHVFRKATNDITSQLEINFGNLPRPGRGARGGTRGGRGRIRRAENYGPRAEVVIQDVAPNPDDPEDFPALA</sequence>
<dbReference type="PANTHER" id="PTHR12299">
    <property type="entry name" value="HYALURONIC ACID-BINDING PROTEIN 4"/>
    <property type="match status" value="1"/>
</dbReference>
<feature type="region of interest" description="Disordered" evidence="9">
    <location>
        <begin position="335"/>
        <end position="388"/>
    </location>
</feature>
<feature type="compositionally biased region" description="Low complexity" evidence="9">
    <location>
        <begin position="64"/>
        <end position="83"/>
    </location>
</feature>
<name>A0ABD2EQ19_DAUMA</name>
<dbReference type="GO" id="GO:0006417">
    <property type="term" value="P:regulation of translation"/>
    <property type="evidence" value="ECO:0007669"/>
    <property type="project" value="UniProtKB-KW"/>
</dbReference>
<dbReference type="PANTHER" id="PTHR12299:SF30">
    <property type="entry name" value="INTRACELLULAR HYALURONAN-BINDING PROTEIN 4"/>
    <property type="match status" value="1"/>
</dbReference>
<evidence type="ECO:0000256" key="3">
    <source>
        <dbReference type="ARBA" id="ARBA00004408"/>
    </source>
</evidence>
<gene>
    <name evidence="11" type="ORF">WCI35_009875</name>
</gene>
<dbReference type="GO" id="GO:0010494">
    <property type="term" value="C:cytoplasmic stress granule"/>
    <property type="evidence" value="ECO:0007669"/>
    <property type="project" value="UniProtKB-SubCell"/>
</dbReference>
<dbReference type="SMART" id="SM01233">
    <property type="entry name" value="HABP4_PAI-RBP1"/>
    <property type="match status" value="1"/>
</dbReference>
<dbReference type="GO" id="GO:0005730">
    <property type="term" value="C:nucleolus"/>
    <property type="evidence" value="ECO:0007669"/>
    <property type="project" value="UniProtKB-SubCell"/>
</dbReference>
<evidence type="ECO:0000313" key="11">
    <source>
        <dbReference type="EMBL" id="KAL2781240.1"/>
    </source>
</evidence>
<evidence type="ECO:0000256" key="9">
    <source>
        <dbReference type="SAM" id="MobiDB-lite"/>
    </source>
</evidence>
<feature type="domain" description="Hyaluronan/mRNA-binding protein" evidence="10">
    <location>
        <begin position="216"/>
        <end position="292"/>
    </location>
</feature>
<dbReference type="InterPro" id="IPR006861">
    <property type="entry name" value="HABP4_PAIRBP1-bd"/>
</dbReference>
<keyword evidence="7" id="KW-0539">Nucleus</keyword>
<evidence type="ECO:0000256" key="4">
    <source>
        <dbReference type="ARBA" id="ARBA00004604"/>
    </source>
</evidence>
<keyword evidence="5" id="KW-0963">Cytoplasm</keyword>
<evidence type="ECO:0000256" key="2">
    <source>
        <dbReference type="ARBA" id="ARBA00004324"/>
    </source>
</evidence>
<keyword evidence="6" id="KW-0810">Translation regulation</keyword>
<feature type="region of interest" description="Disordered" evidence="9">
    <location>
        <begin position="273"/>
        <end position="295"/>
    </location>
</feature>
<feature type="compositionally biased region" description="Basic and acidic residues" evidence="9">
    <location>
        <begin position="210"/>
        <end position="234"/>
    </location>
</feature>
<dbReference type="AlphaFoldDB" id="A0ABD2EQ19"/>
<reference evidence="11 12" key="1">
    <citation type="journal article" date="2024" name="G3 (Bethesda)">
        <title>A hybrid genome assembly of the endangered aye-aye (Daubentonia madagascariensis).</title>
        <authorList>
            <person name="Versoza C.J."/>
            <person name="Pfeifer S.P."/>
        </authorList>
    </citation>
    <scope>NUCLEOTIDE SEQUENCE [LARGE SCALE GENOMIC DNA]</scope>
    <source>
        <strain evidence="11">6821</strain>
    </source>
</reference>
<feature type="compositionally biased region" description="Basic and acidic residues" evidence="9">
    <location>
        <begin position="143"/>
        <end position="186"/>
    </location>
</feature>
<evidence type="ECO:0000313" key="12">
    <source>
        <dbReference type="Proteomes" id="UP001610411"/>
    </source>
</evidence>